<dbReference type="InterPro" id="IPR018511">
    <property type="entry name" value="Hemolysin-typ_Ca-bd_CS"/>
</dbReference>
<organism evidence="4 5">
    <name type="scientific">Nocardioides albidus</name>
    <dbReference type="NCBI Taxonomy" id="1517589"/>
    <lineage>
        <taxon>Bacteria</taxon>
        <taxon>Bacillati</taxon>
        <taxon>Actinomycetota</taxon>
        <taxon>Actinomycetes</taxon>
        <taxon>Propionibacteriales</taxon>
        <taxon>Nocardioidaceae</taxon>
        <taxon>Nocardioides</taxon>
    </lineage>
</organism>
<dbReference type="OrthoDB" id="5189183at2"/>
<dbReference type="PRINTS" id="PR00313">
    <property type="entry name" value="CABNDNGRPT"/>
</dbReference>
<dbReference type="PROSITE" id="PS00330">
    <property type="entry name" value="HEMOLYSIN_CALCIUM"/>
    <property type="match status" value="2"/>
</dbReference>
<dbReference type="InterPro" id="IPR001343">
    <property type="entry name" value="Hemolysn_Ca-bd"/>
</dbReference>
<dbReference type="GO" id="GO:0005576">
    <property type="term" value="C:extracellular region"/>
    <property type="evidence" value="ECO:0007669"/>
    <property type="project" value="UniProtKB-SubCell"/>
</dbReference>
<comment type="caution">
    <text evidence="4">The sequence shown here is derived from an EMBL/GenBank/DDBJ whole genome shotgun (WGS) entry which is preliminary data.</text>
</comment>
<dbReference type="InterPro" id="IPR011049">
    <property type="entry name" value="Serralysin-like_metalloprot_C"/>
</dbReference>
<dbReference type="SUPFAM" id="SSF49313">
    <property type="entry name" value="Cadherin-like"/>
    <property type="match status" value="2"/>
</dbReference>
<dbReference type="InterPro" id="IPR050557">
    <property type="entry name" value="RTX_toxin/Mannuronan_C5-epim"/>
</dbReference>
<dbReference type="GO" id="GO:0005975">
    <property type="term" value="P:carbohydrate metabolic process"/>
    <property type="evidence" value="ECO:0007669"/>
    <property type="project" value="UniProtKB-ARBA"/>
</dbReference>
<dbReference type="EMBL" id="VDMP01000026">
    <property type="protein sequence ID" value="TNM37733.1"/>
    <property type="molecule type" value="Genomic_DNA"/>
</dbReference>
<name>A0A5C4VPC8_9ACTN</name>
<evidence type="ECO:0000256" key="3">
    <source>
        <dbReference type="SAM" id="MobiDB-lite"/>
    </source>
</evidence>
<dbReference type="Pfam" id="PF00353">
    <property type="entry name" value="HemolysinCabind"/>
    <property type="match status" value="3"/>
</dbReference>
<feature type="compositionally biased region" description="Low complexity" evidence="3">
    <location>
        <begin position="593"/>
        <end position="606"/>
    </location>
</feature>
<proteinExistence type="predicted"/>
<evidence type="ECO:0000313" key="4">
    <source>
        <dbReference type="EMBL" id="TNM37733.1"/>
    </source>
</evidence>
<dbReference type="PANTHER" id="PTHR38340:SF1">
    <property type="entry name" value="S-LAYER PROTEIN"/>
    <property type="match status" value="1"/>
</dbReference>
<dbReference type="Gene3D" id="2.60.40.10">
    <property type="entry name" value="Immunoglobulins"/>
    <property type="match status" value="2"/>
</dbReference>
<dbReference type="AlphaFoldDB" id="A0A5C4VPC8"/>
<dbReference type="InterPro" id="IPR015919">
    <property type="entry name" value="Cadherin-like_sf"/>
</dbReference>
<reference evidence="4 5" key="1">
    <citation type="journal article" date="2016" name="Int. J. Syst. Evol. Microbiol.">
        <title>Nocardioides albidus sp. nov., an actinobacterium isolated from garden soil.</title>
        <authorList>
            <person name="Singh H."/>
            <person name="Du J."/>
            <person name="Trinh H."/>
            <person name="Won K."/>
            <person name="Yang J.E."/>
            <person name="Yin C."/>
            <person name="Kook M."/>
            <person name="Yi T.H."/>
        </authorList>
    </citation>
    <scope>NUCLEOTIDE SEQUENCE [LARGE SCALE GENOMIC DNA]</scope>
    <source>
        <strain evidence="4 5">CCTCC AB 2015297</strain>
    </source>
</reference>
<dbReference type="PANTHER" id="PTHR38340">
    <property type="entry name" value="S-LAYER PROTEIN"/>
    <property type="match status" value="1"/>
</dbReference>
<keyword evidence="2" id="KW-0964">Secreted</keyword>
<dbReference type="Gene3D" id="2.150.10.10">
    <property type="entry name" value="Serralysin-like metalloprotease, C-terminal"/>
    <property type="match status" value="2"/>
</dbReference>
<gene>
    <name evidence="4" type="ORF">FHP29_18295</name>
</gene>
<dbReference type="NCBIfam" id="NF040603">
    <property type="entry name" value="choice_anch_P"/>
    <property type="match status" value="1"/>
</dbReference>
<keyword evidence="5" id="KW-1185">Reference proteome</keyword>
<evidence type="ECO:0000256" key="1">
    <source>
        <dbReference type="ARBA" id="ARBA00004613"/>
    </source>
</evidence>
<dbReference type="Pfam" id="PF05345">
    <property type="entry name" value="He_PIG"/>
    <property type="match status" value="2"/>
</dbReference>
<dbReference type="GO" id="GO:0005509">
    <property type="term" value="F:calcium ion binding"/>
    <property type="evidence" value="ECO:0007669"/>
    <property type="project" value="InterPro"/>
</dbReference>
<sequence length="634" mass="61943">MASFAPLRSRIKVRPTKVAQDSSAIHSVQAALSGFGTAVRSVSRLAVVAGLLFALGAIAPVASAQSPGSASAIALSVTGTTNVSSPTVTVPPGGTTDVAGVSVTDLSTGLLHADANRDLHNGNLVAMASADDVTATFGTTVMTVTADHVAAECVSIESQSPAGNSTITNGLLTVGGSSVAMEANPAPNTLAFQTSTLRVILNEQTITPDGGLTVTAMHITELSSGGTVTKDLVAAQTRCGLNTEPSSAAPVFTDSTPPATATVGTPYSYTFTATGNPDPTFTVATGSLPDGLTLTSDGVLSGTPTGSGAFTFTVQASNGVLPNAVSPSRTITVSDAAAAPVFTASTPPTTATVGTPYSYTFTATGNPDPTFTVATGSLPDGLTLTSTGLLSGTPTTAGAFTFTVRAANGVLPNAVTPSRTITVAPPPDTTPPVLSRPSLGTGNGNDAFLPIAVSDASPLIWTVHVSPLGVAAATLDGSGTTRMLHLTLGSGGTAMITVTATDSAGNASSTHIVVVGGGRGADVLAGTSASEVILGGAGNDVIDGGGGDDLIIAGSGKNDVRAGEGDDVVIGGDGHDTLAGGEGNDTLAGGEGNDTLNGDLGDDNLAGGTGNDTLNGGPGTDILDGGPGKNRLNP</sequence>
<dbReference type="InterPro" id="IPR013783">
    <property type="entry name" value="Ig-like_fold"/>
</dbReference>
<accession>A0A5C4VPC8</accession>
<dbReference type="SUPFAM" id="SSF51120">
    <property type="entry name" value="beta-Roll"/>
    <property type="match status" value="2"/>
</dbReference>
<protein>
    <submittedName>
        <fullName evidence="4">Calcium-binding protein</fullName>
    </submittedName>
</protein>
<dbReference type="Proteomes" id="UP000313231">
    <property type="component" value="Unassembled WGS sequence"/>
</dbReference>
<dbReference type="RefSeq" id="WP_139624279.1">
    <property type="nucleotide sequence ID" value="NZ_VDMP01000026.1"/>
</dbReference>
<evidence type="ECO:0000256" key="2">
    <source>
        <dbReference type="ARBA" id="ARBA00022525"/>
    </source>
</evidence>
<evidence type="ECO:0000313" key="5">
    <source>
        <dbReference type="Proteomes" id="UP000313231"/>
    </source>
</evidence>
<dbReference type="GO" id="GO:0016020">
    <property type="term" value="C:membrane"/>
    <property type="evidence" value="ECO:0007669"/>
    <property type="project" value="InterPro"/>
</dbReference>
<comment type="subcellular location">
    <subcellularLocation>
        <location evidence="1">Secreted</location>
    </subcellularLocation>
</comment>
<feature type="region of interest" description="Disordered" evidence="3">
    <location>
        <begin position="563"/>
        <end position="634"/>
    </location>
</feature>